<evidence type="ECO:0000313" key="2">
    <source>
        <dbReference type="EMBL" id="DAF59609.1"/>
    </source>
</evidence>
<keyword evidence="1" id="KW-0175">Coiled coil</keyword>
<feature type="coiled-coil region" evidence="1">
    <location>
        <begin position="37"/>
        <end position="86"/>
    </location>
</feature>
<accession>A0A8S5T8M9</accession>
<name>A0A8S5T8M9_9CAUD</name>
<protein>
    <submittedName>
        <fullName evidence="2">Minor structural protein</fullName>
    </submittedName>
</protein>
<dbReference type="EMBL" id="BK032772">
    <property type="protein sequence ID" value="DAF59609.1"/>
    <property type="molecule type" value="Genomic_DNA"/>
</dbReference>
<dbReference type="Gene3D" id="6.10.140.920">
    <property type="match status" value="1"/>
</dbReference>
<reference evidence="2" key="1">
    <citation type="journal article" date="2021" name="Proc. Natl. Acad. Sci. U.S.A.">
        <title>A Catalog of Tens of Thousands of Viruses from Human Metagenomes Reveals Hidden Associations with Chronic Diseases.</title>
        <authorList>
            <person name="Tisza M.J."/>
            <person name="Buck C.B."/>
        </authorList>
    </citation>
    <scope>NUCLEOTIDE SEQUENCE</scope>
    <source>
        <strain evidence="2">CtmIh35</strain>
    </source>
</reference>
<organism evidence="2">
    <name type="scientific">Siphoviridae sp. ctmIh35</name>
    <dbReference type="NCBI Taxonomy" id="2827932"/>
    <lineage>
        <taxon>Viruses</taxon>
        <taxon>Duplodnaviria</taxon>
        <taxon>Heunggongvirae</taxon>
        <taxon>Uroviricota</taxon>
        <taxon>Caudoviricetes</taxon>
    </lineage>
</organism>
<proteinExistence type="predicted"/>
<dbReference type="Pfam" id="PF06810">
    <property type="entry name" value="Phage_scaffold"/>
    <property type="match status" value="1"/>
</dbReference>
<evidence type="ECO:0000256" key="1">
    <source>
        <dbReference type="SAM" id="Coils"/>
    </source>
</evidence>
<dbReference type="InterPro" id="IPR009636">
    <property type="entry name" value="SCAF"/>
</dbReference>
<sequence>MQNYEQILTELGIEIPEDKKADLKKKFDENYRTKADYDKAITKRDEYKTSLDDVQKQLEEFKDVDVNDLKTQISMLTTQLADEKKAHDDDTRKAALEKTVDEFFSSVDEKGEKVYDFLNDITANHYREELAKALDSDSAKGKSIADIFKGMITDADGKQKDGIFVDKQQAAAQQNAAKFTKPAHQSGASGQKYTMSQLMKMKNENPDLDISQYMQ</sequence>
<dbReference type="GO" id="GO:0019069">
    <property type="term" value="P:viral capsid assembly"/>
    <property type="evidence" value="ECO:0007669"/>
    <property type="project" value="InterPro"/>
</dbReference>